<evidence type="ECO:0000313" key="5">
    <source>
        <dbReference type="Proteomes" id="UP000247498"/>
    </source>
</evidence>
<accession>A0A2V0P884</accession>
<protein>
    <recommendedName>
        <fullName evidence="2">Autophagy-related protein 101</fullName>
    </recommendedName>
</protein>
<dbReference type="FunCoup" id="A0A2V0P884">
    <property type="interactions" value="1179"/>
</dbReference>
<evidence type="ECO:0000256" key="3">
    <source>
        <dbReference type="ARBA" id="ARBA00023006"/>
    </source>
</evidence>
<evidence type="ECO:0000313" key="4">
    <source>
        <dbReference type="EMBL" id="GBF95769.1"/>
    </source>
</evidence>
<comment type="caution">
    <text evidence="4">The sequence shown here is derived from an EMBL/GenBank/DDBJ whole genome shotgun (WGS) entry which is preliminary data.</text>
</comment>
<keyword evidence="3" id="KW-0072">Autophagy</keyword>
<name>A0A2V0P884_9CHLO</name>
<comment type="similarity">
    <text evidence="1">Belongs to the ATG101 family.</text>
</comment>
<dbReference type="GO" id="GO:1990316">
    <property type="term" value="C:Atg1/ULK1 kinase complex"/>
    <property type="evidence" value="ECO:0007669"/>
    <property type="project" value="TreeGrafter"/>
</dbReference>
<evidence type="ECO:0000256" key="1">
    <source>
        <dbReference type="ARBA" id="ARBA00007130"/>
    </source>
</evidence>
<dbReference type="InterPro" id="IPR012445">
    <property type="entry name" value="ATG101"/>
</dbReference>
<dbReference type="Pfam" id="PF07855">
    <property type="entry name" value="ATG101"/>
    <property type="match status" value="1"/>
</dbReference>
<dbReference type="AlphaFoldDB" id="A0A2V0P884"/>
<dbReference type="GO" id="GO:0000045">
    <property type="term" value="P:autophagosome assembly"/>
    <property type="evidence" value="ECO:0007669"/>
    <property type="project" value="TreeGrafter"/>
</dbReference>
<dbReference type="GO" id="GO:0000407">
    <property type="term" value="C:phagophore assembly site"/>
    <property type="evidence" value="ECO:0007669"/>
    <property type="project" value="TreeGrafter"/>
</dbReference>
<proteinExistence type="inferred from homology"/>
<dbReference type="PANTHER" id="PTHR13292">
    <property type="entry name" value="AUTOPHAGY-RELATED PROTEIN 101"/>
    <property type="match status" value="1"/>
</dbReference>
<dbReference type="OrthoDB" id="10259639at2759"/>
<sequence length="214" mass="23876">MSNCEVFSLPVVEVELHQVREVCRAALHTIVFNRALGHVRPVDVDSELFDVTYVKCGDPEVDAVLEARISEFVGFIERQKAQDIAQLRLSFYEKRRRQASWLLPAQDERLYWEQWLLNLTVVSPDPFTQDHTSLTYTDAAGVRQARLQSAVEGLLAAVVRAVNDKRHHIPPVVSSSTLTFPFDVSMSGGSRSAFGLSAVRRMLSSATPPPVLGT</sequence>
<dbReference type="STRING" id="307507.A0A2V0P884"/>
<evidence type="ECO:0000256" key="2">
    <source>
        <dbReference type="ARBA" id="ARBA00018874"/>
    </source>
</evidence>
<dbReference type="InParanoid" id="A0A2V0P884"/>
<keyword evidence="5" id="KW-1185">Reference proteome</keyword>
<organism evidence="4 5">
    <name type="scientific">Raphidocelis subcapitata</name>
    <dbReference type="NCBI Taxonomy" id="307507"/>
    <lineage>
        <taxon>Eukaryota</taxon>
        <taxon>Viridiplantae</taxon>
        <taxon>Chlorophyta</taxon>
        <taxon>core chlorophytes</taxon>
        <taxon>Chlorophyceae</taxon>
        <taxon>CS clade</taxon>
        <taxon>Sphaeropleales</taxon>
        <taxon>Selenastraceae</taxon>
        <taxon>Raphidocelis</taxon>
    </lineage>
</organism>
<dbReference type="GO" id="GO:0019901">
    <property type="term" value="F:protein kinase binding"/>
    <property type="evidence" value="ECO:0007669"/>
    <property type="project" value="TreeGrafter"/>
</dbReference>
<dbReference type="PANTHER" id="PTHR13292:SF0">
    <property type="entry name" value="AUTOPHAGY-RELATED PROTEIN 101"/>
    <property type="match status" value="1"/>
</dbReference>
<dbReference type="EMBL" id="BDRX01000070">
    <property type="protein sequence ID" value="GBF95769.1"/>
    <property type="molecule type" value="Genomic_DNA"/>
</dbReference>
<reference evidence="4 5" key="1">
    <citation type="journal article" date="2018" name="Sci. Rep.">
        <title>Raphidocelis subcapitata (=Pseudokirchneriella subcapitata) provides an insight into genome evolution and environmental adaptations in the Sphaeropleales.</title>
        <authorList>
            <person name="Suzuki S."/>
            <person name="Yamaguchi H."/>
            <person name="Nakajima N."/>
            <person name="Kawachi M."/>
        </authorList>
    </citation>
    <scope>NUCLEOTIDE SEQUENCE [LARGE SCALE GENOMIC DNA]</scope>
    <source>
        <strain evidence="4 5">NIES-35</strain>
    </source>
</reference>
<dbReference type="Proteomes" id="UP000247498">
    <property type="component" value="Unassembled WGS sequence"/>
</dbReference>
<gene>
    <name evidence="4" type="ORF">Rsub_08205</name>
</gene>